<feature type="compositionally biased region" description="Polar residues" evidence="1">
    <location>
        <begin position="787"/>
        <end position="802"/>
    </location>
</feature>
<proteinExistence type="predicted"/>
<accession>A0A9J2PRF6</accession>
<feature type="compositionally biased region" description="Polar residues" evidence="1">
    <location>
        <begin position="691"/>
        <end position="702"/>
    </location>
</feature>
<reference evidence="3" key="1">
    <citation type="submission" date="2023-03" db="UniProtKB">
        <authorList>
            <consortium name="WormBaseParasite"/>
        </authorList>
    </citation>
    <scope>IDENTIFICATION</scope>
</reference>
<dbReference type="Proteomes" id="UP000036681">
    <property type="component" value="Unplaced"/>
</dbReference>
<feature type="compositionally biased region" description="Low complexity" evidence="1">
    <location>
        <begin position="823"/>
        <end position="832"/>
    </location>
</feature>
<name>A0A9J2PRF6_ASCLU</name>
<feature type="region of interest" description="Disordered" evidence="1">
    <location>
        <begin position="675"/>
        <end position="702"/>
    </location>
</feature>
<evidence type="ECO:0000313" key="2">
    <source>
        <dbReference type="Proteomes" id="UP000036681"/>
    </source>
</evidence>
<feature type="compositionally biased region" description="Polar residues" evidence="1">
    <location>
        <begin position="415"/>
        <end position="429"/>
    </location>
</feature>
<feature type="region of interest" description="Disordered" evidence="1">
    <location>
        <begin position="777"/>
        <end position="854"/>
    </location>
</feature>
<organism evidence="2 3">
    <name type="scientific">Ascaris lumbricoides</name>
    <name type="common">Giant roundworm</name>
    <dbReference type="NCBI Taxonomy" id="6252"/>
    <lineage>
        <taxon>Eukaryota</taxon>
        <taxon>Metazoa</taxon>
        <taxon>Ecdysozoa</taxon>
        <taxon>Nematoda</taxon>
        <taxon>Chromadorea</taxon>
        <taxon>Rhabditida</taxon>
        <taxon>Spirurina</taxon>
        <taxon>Ascaridomorpha</taxon>
        <taxon>Ascaridoidea</taxon>
        <taxon>Ascarididae</taxon>
        <taxon>Ascaris</taxon>
    </lineage>
</organism>
<protein>
    <submittedName>
        <fullName evidence="3">Uncharacterized protein</fullName>
    </submittedName>
</protein>
<sequence>MGQNVSAVLQLGCRGGLRVIPSAMGNETIDLRESESIGVVYKISSEGIVFIFTPGFFPDPYIDQRLTPPENRYALGDFVALKTGEGNIVRSHKKTDPVLRVEADGDRILVETQIAFYPSTGQYAMRVEALTGNAAWSPDFNVVLCEADVISQPRRDHMYTAWVQRLDGQLLLMDQPVFWKVSNKKPPSEPINQFSLSKAPWNKNRPRRSTRSYIPQRPPTELLKQYTRDSFEGVVVRTIDDNAIVWSAAIPISEVLFLFGAREGMVVGHWMRFNCEVAIRAQGNCFLEGKKYEIIAPILPIRQINSTVVAELLLSVPDSSSGVIRHRRDVVTVQSPTLGPIEFPSGIFRDSFYGQTLKIRVIKIPKTCSTGASWRFDEFVCDDICSDEEAIVASLSPPSLTGLSRFSQAGAHQHGFQTNGPPTTGSFNYTPPLIPQTVSRDAAFGGQHIGGDEELLGVITNVSGEVVTVWTNKFGDIIWNSRNSSQLNGPVVPVLGRWLSYRNYTIEKAASMSQSIISGVPEPIAPLLPTRVVNGQVQVQTKVREVERCINGVQMALSDDVGRTAVSSGVLLTDPRGIYDFRDVFLVWVVHTSASPAWKVVEVVKMCNANANNAAAEAEDAYSDDDSWSQFEELFGDIIPPINSSATRQSPPVTAISRQLNQRFSNLPLNPCTPSVISQSQPSGRPFGRQPPTTHFTPAFSNYNPSVDQGVLRTAGGFQRMNISESEDSRHMMAMQYSQRAAENDADRMERDASLVDSFVSAQPRHGFQQDISRASTVQASGREVASNPQRDIDASSTVNLTEENDPLGPPIFGAVKPVPIHSLLSPPLESSSDGEESPGPQDEPTTSDPNVAALPSFDDCIKRLWRIAQVRRTVATLDTDLYFDLSRHMKERGWRIGDELSDFPL</sequence>
<feature type="region of interest" description="Disordered" evidence="1">
    <location>
        <begin position="184"/>
        <end position="214"/>
    </location>
</feature>
<keyword evidence="2" id="KW-1185">Reference proteome</keyword>
<feature type="region of interest" description="Disordered" evidence="1">
    <location>
        <begin position="411"/>
        <end position="430"/>
    </location>
</feature>
<evidence type="ECO:0000256" key="1">
    <source>
        <dbReference type="SAM" id="MobiDB-lite"/>
    </source>
</evidence>
<dbReference type="WBParaSite" id="ALUE_0001266501-mRNA-1">
    <property type="protein sequence ID" value="ALUE_0001266501-mRNA-1"/>
    <property type="gene ID" value="ALUE_0001266501"/>
</dbReference>
<dbReference type="AlphaFoldDB" id="A0A9J2PRF6"/>
<evidence type="ECO:0000313" key="3">
    <source>
        <dbReference type="WBParaSite" id="ALUE_0001266501-mRNA-1"/>
    </source>
</evidence>